<dbReference type="InterPro" id="IPR036026">
    <property type="entry name" value="Seven-hairpin_glycosidases"/>
</dbReference>
<evidence type="ECO:0000256" key="7">
    <source>
        <dbReference type="ARBA" id="ARBA00023157"/>
    </source>
</evidence>
<name>A0ABM0GTL7_SACKO</name>
<dbReference type="InterPro" id="IPR012341">
    <property type="entry name" value="6hp_glycosidase-like_sf"/>
</dbReference>
<evidence type="ECO:0000256" key="10">
    <source>
        <dbReference type="RuleBase" id="RU361193"/>
    </source>
</evidence>
<accession>A0ABM0GTL7</accession>
<keyword evidence="4" id="KW-0479">Metal-binding</keyword>
<evidence type="ECO:0000256" key="5">
    <source>
        <dbReference type="ARBA" id="ARBA00022801"/>
    </source>
</evidence>
<evidence type="ECO:0000256" key="1">
    <source>
        <dbReference type="ARBA" id="ARBA00001913"/>
    </source>
</evidence>
<keyword evidence="11" id="KW-1185">Reference proteome</keyword>
<dbReference type="InterPro" id="IPR050749">
    <property type="entry name" value="Glycosyl_Hydrolase_47"/>
</dbReference>
<dbReference type="RefSeq" id="XP_002737098.1">
    <property type="nucleotide sequence ID" value="XM_002737052.2"/>
</dbReference>
<keyword evidence="10" id="KW-0326">Glycosidase</keyword>
<feature type="non-terminal residue" evidence="12">
    <location>
        <position position="350"/>
    </location>
</feature>
<dbReference type="PANTHER" id="PTHR11742:SF55">
    <property type="entry name" value="ENDOPLASMIC RETICULUM MANNOSYL-OLIGOSACCHARIDE 1,2-ALPHA-MANNOSIDASE"/>
    <property type="match status" value="1"/>
</dbReference>
<reference evidence="12" key="1">
    <citation type="submission" date="2025-08" db="UniProtKB">
        <authorList>
            <consortium name="RefSeq"/>
        </authorList>
    </citation>
    <scope>IDENTIFICATION</scope>
    <source>
        <tissue evidence="12">Testes</tissue>
    </source>
</reference>
<comment type="catalytic activity">
    <reaction evidence="8">
        <text>N(4)-(alpha-D-Man-(1-&gt;2)-alpha-D-Man-(1-&gt;2)-alpha-D-Man-(1-&gt;3)-[alpha-D-Man-(1-&gt;3)-[alpha-D-Man-(1-&gt;2)-alpha-D-Man-(1-&gt;6)]-alpha-D-Man-(1-&gt;6)]-beta-D-Man-(1-&gt;4)-beta-D-GlcNAc-(1-&gt;4)-beta-D-GlcNAc)-L-asparaginyl-[protein] (N-glucan mannose isomer 8A1,2,3B1,3) + 3 H2O = N(4)-(alpha-D-Man-(1-&gt;3)-[alpha-D-Man-(1-&gt;3)-[alpha-D-Man-(1-&gt;6)]-alpha-D-Man-(1-&gt;6)]-beta-D-Man-(1-&gt;4)-beta-D-GlcNAc-(1-&gt;4)-beta-D-GlcNAc)-L-asparaginyl-[protein] (N-glucan mannose isomer 5A1,2) + 3 beta-D-mannose</text>
        <dbReference type="Rhea" id="RHEA:56028"/>
        <dbReference type="Rhea" id="RHEA-COMP:14358"/>
        <dbReference type="Rhea" id="RHEA-COMP:14367"/>
        <dbReference type="ChEBI" id="CHEBI:15377"/>
        <dbReference type="ChEBI" id="CHEBI:28563"/>
        <dbReference type="ChEBI" id="CHEBI:59087"/>
        <dbReference type="ChEBI" id="CHEBI:60628"/>
        <dbReference type="EC" id="3.2.1.113"/>
    </reaction>
</comment>
<evidence type="ECO:0000313" key="11">
    <source>
        <dbReference type="Proteomes" id="UP000694865"/>
    </source>
</evidence>
<evidence type="ECO:0000256" key="6">
    <source>
        <dbReference type="ARBA" id="ARBA00022837"/>
    </source>
</evidence>
<dbReference type="PRINTS" id="PR00747">
    <property type="entry name" value="GLYHDRLASE47"/>
</dbReference>
<evidence type="ECO:0000256" key="9">
    <source>
        <dbReference type="ARBA" id="ARBA00048605"/>
    </source>
</evidence>
<dbReference type="Gene3D" id="1.50.10.10">
    <property type="match status" value="1"/>
</dbReference>
<protein>
    <recommendedName>
        <fullName evidence="10">alpha-1,2-Mannosidase</fullName>
        <ecNumber evidence="10">3.2.1.-</ecNumber>
    </recommendedName>
</protein>
<keyword evidence="7" id="KW-1015">Disulfide bond</keyword>
<evidence type="ECO:0000256" key="3">
    <source>
        <dbReference type="ARBA" id="ARBA00007658"/>
    </source>
</evidence>
<dbReference type="SUPFAM" id="SSF48225">
    <property type="entry name" value="Seven-hairpin glycosidases"/>
    <property type="match status" value="1"/>
</dbReference>
<sequence>MDGKTKQGPQNARQEAVVAAFKHAWKGYKLYAWGHDELKPISKSYSEWFRLGLTLIDGLDTMYIMGLDEEFKEAKDWVVHMDVNPNVDVNLFETTIRVLGGLLSTYHLSGDSIFLEKAVKLGDALLPCFNTESKVPHSDVNLKTERAHAPRWGPDSTVSEVSTIQLEFRDLSFTTGNPKYKEAVDIVMNHLFSLPKANHLVPIFINANTGKFRTGATITLGARGDSYYEYLLKQWVQTGQTEDKFKVEYISAVEGIKDKLVKETIPNGLTFIGELLSGNNFSPKMDHLVCFFVGTLALGYLNGLSESHLELSENLAKTCYQMYAQMPTFLSPEIAYFNTNPHGREDISVK</sequence>
<evidence type="ECO:0000256" key="2">
    <source>
        <dbReference type="ARBA" id="ARBA00004922"/>
    </source>
</evidence>
<evidence type="ECO:0000313" key="12">
    <source>
        <dbReference type="RefSeq" id="XP_002737098.1"/>
    </source>
</evidence>
<dbReference type="Pfam" id="PF01532">
    <property type="entry name" value="Glyco_hydro_47"/>
    <property type="match status" value="1"/>
</dbReference>
<dbReference type="GeneID" id="100378677"/>
<keyword evidence="6" id="KW-0106">Calcium</keyword>
<dbReference type="EC" id="3.2.1.-" evidence="10"/>
<proteinExistence type="inferred from homology"/>
<comment type="cofactor">
    <cofactor evidence="1">
        <name>Ca(2+)</name>
        <dbReference type="ChEBI" id="CHEBI:29108"/>
    </cofactor>
</comment>
<keyword evidence="5 10" id="KW-0378">Hydrolase</keyword>
<gene>
    <name evidence="12" type="primary">LOC100378677</name>
</gene>
<dbReference type="Proteomes" id="UP000694865">
    <property type="component" value="Unplaced"/>
</dbReference>
<organism evidence="11 12">
    <name type="scientific">Saccoglossus kowalevskii</name>
    <name type="common">Acorn worm</name>
    <dbReference type="NCBI Taxonomy" id="10224"/>
    <lineage>
        <taxon>Eukaryota</taxon>
        <taxon>Metazoa</taxon>
        <taxon>Hemichordata</taxon>
        <taxon>Enteropneusta</taxon>
        <taxon>Harrimaniidae</taxon>
        <taxon>Saccoglossus</taxon>
    </lineage>
</organism>
<dbReference type="PANTHER" id="PTHR11742">
    <property type="entry name" value="MANNOSYL-OLIGOSACCHARIDE ALPHA-1,2-MANNOSIDASE-RELATED"/>
    <property type="match status" value="1"/>
</dbReference>
<comment type="catalytic activity">
    <reaction evidence="9">
        <text>N(4)-(alpha-D-Man-(1-&gt;2)-alpha-D-Man-(1-&gt;2)-alpha-D-Man-(1-&gt;3)-[alpha-D-Man-(1-&gt;2)-alpha-D-Man-(1-&gt;3)-[alpha-D-Man-(1-&gt;2)-alpha-D-Man-(1-&gt;6)]-alpha-D-Man-(1-&gt;6)]-beta-D-Man-(1-&gt;4)-beta-D-GlcNAc-(1-&gt;4)-beta-D-GlcNAc)-L-asparaginyl-[protein] (N-glucan mannose isomer 9A1,2,3B1,2,3) + 4 H2O = N(4)-(alpha-D-Man-(1-&gt;3)-[alpha-D-Man-(1-&gt;3)-[alpha-D-Man-(1-&gt;6)]-alpha-D-Man-(1-&gt;6)]-beta-D-Man-(1-&gt;4)-beta-D-GlcNAc-(1-&gt;4)-beta-D-GlcNAc)-L-asparaginyl-[protein] (N-glucan mannose isomer 5A1,2) + 4 beta-D-mannose</text>
        <dbReference type="Rhea" id="RHEA:56008"/>
        <dbReference type="Rhea" id="RHEA-COMP:14356"/>
        <dbReference type="Rhea" id="RHEA-COMP:14367"/>
        <dbReference type="ChEBI" id="CHEBI:15377"/>
        <dbReference type="ChEBI" id="CHEBI:28563"/>
        <dbReference type="ChEBI" id="CHEBI:59087"/>
        <dbReference type="ChEBI" id="CHEBI:139493"/>
        <dbReference type="EC" id="3.2.1.113"/>
    </reaction>
</comment>
<evidence type="ECO:0000256" key="4">
    <source>
        <dbReference type="ARBA" id="ARBA00022723"/>
    </source>
</evidence>
<comment type="similarity">
    <text evidence="3 10">Belongs to the glycosyl hydrolase 47 family.</text>
</comment>
<dbReference type="InterPro" id="IPR001382">
    <property type="entry name" value="Glyco_hydro_47"/>
</dbReference>
<comment type="pathway">
    <text evidence="2">Protein modification; protein glycosylation.</text>
</comment>
<evidence type="ECO:0000256" key="8">
    <source>
        <dbReference type="ARBA" id="ARBA00047669"/>
    </source>
</evidence>